<dbReference type="STRING" id="187868.SAMN05192589_12522"/>
<keyword evidence="11" id="KW-0067">ATP-binding</keyword>
<dbReference type="SMART" id="SM00448">
    <property type="entry name" value="REC"/>
    <property type="match status" value="2"/>
</dbReference>
<keyword evidence="16" id="KW-0131">Cell cycle</keyword>
<dbReference type="SUPFAM" id="SSF55874">
    <property type="entry name" value="ATPase domain of HSP90 chaperone/DNA topoisomerase II/histidine kinase"/>
    <property type="match status" value="1"/>
</dbReference>
<dbReference type="PROSITE" id="PS50894">
    <property type="entry name" value="HPT"/>
    <property type="match status" value="1"/>
</dbReference>
<evidence type="ECO:0000256" key="8">
    <source>
        <dbReference type="ARBA" id="ARBA00022729"/>
    </source>
</evidence>
<evidence type="ECO:0000256" key="4">
    <source>
        <dbReference type="ARBA" id="ARBA00022475"/>
    </source>
</evidence>
<dbReference type="InterPro" id="IPR000014">
    <property type="entry name" value="PAS"/>
</dbReference>
<dbReference type="RefSeq" id="WP_092746067.1">
    <property type="nucleotide sequence ID" value="NZ_FMZC01000025.1"/>
</dbReference>
<dbReference type="PROSITE" id="PS50112">
    <property type="entry name" value="PAS"/>
    <property type="match status" value="2"/>
</dbReference>
<dbReference type="InterPro" id="IPR036890">
    <property type="entry name" value="HATPase_C_sf"/>
</dbReference>
<dbReference type="Pfam" id="PF01627">
    <property type="entry name" value="Hpt"/>
    <property type="match status" value="1"/>
</dbReference>
<evidence type="ECO:0000259" key="23">
    <source>
        <dbReference type="PROSITE" id="PS50110"/>
    </source>
</evidence>
<evidence type="ECO:0000256" key="12">
    <source>
        <dbReference type="ARBA" id="ARBA00022989"/>
    </source>
</evidence>
<feature type="domain" description="PAC" evidence="25">
    <location>
        <begin position="420"/>
        <end position="474"/>
    </location>
</feature>
<evidence type="ECO:0000256" key="6">
    <source>
        <dbReference type="ARBA" id="ARBA00022679"/>
    </source>
</evidence>
<keyword evidence="10 27" id="KW-0418">Kinase</keyword>
<keyword evidence="15 21" id="KW-0472">Membrane</keyword>
<dbReference type="InterPro" id="IPR004358">
    <property type="entry name" value="Sig_transdc_His_kin-like_C"/>
</dbReference>
<dbReference type="OrthoDB" id="5290456at2"/>
<keyword evidence="9" id="KW-0547">Nucleotide-binding</keyword>
<dbReference type="PROSITE" id="PS50109">
    <property type="entry name" value="HIS_KIN"/>
    <property type="match status" value="1"/>
</dbReference>
<evidence type="ECO:0000256" key="7">
    <source>
        <dbReference type="ARBA" id="ARBA00022692"/>
    </source>
</evidence>
<feature type="domain" description="PAS" evidence="24">
    <location>
        <begin position="742"/>
        <end position="783"/>
    </location>
</feature>
<dbReference type="FunFam" id="3.30.565.10:FF:000010">
    <property type="entry name" value="Sensor histidine kinase RcsC"/>
    <property type="match status" value="1"/>
</dbReference>
<feature type="modified residue" description="4-aspartylphosphate" evidence="20">
    <location>
        <position position="1315"/>
    </location>
</feature>
<dbReference type="Gene3D" id="3.40.50.2300">
    <property type="match status" value="2"/>
</dbReference>
<dbReference type="Pfam" id="PF00072">
    <property type="entry name" value="Response_reg"/>
    <property type="match status" value="2"/>
</dbReference>
<dbReference type="InterPro" id="IPR003661">
    <property type="entry name" value="HisK_dim/P_dom"/>
</dbReference>
<reference evidence="27 28" key="1">
    <citation type="submission" date="2016-10" db="EMBL/GenBank/DDBJ databases">
        <authorList>
            <person name="de Groot N.N."/>
        </authorList>
    </citation>
    <scope>NUCLEOTIDE SEQUENCE [LARGE SCALE GENOMIC DNA]</scope>
    <source>
        <strain evidence="27 28">DSM 16619</strain>
    </source>
</reference>
<feature type="transmembrane region" description="Helical" evidence="21">
    <location>
        <begin position="27"/>
        <end position="48"/>
    </location>
</feature>
<dbReference type="GO" id="GO:0005524">
    <property type="term" value="F:ATP binding"/>
    <property type="evidence" value="ECO:0007669"/>
    <property type="project" value="UniProtKB-KW"/>
</dbReference>
<dbReference type="InterPro" id="IPR029151">
    <property type="entry name" value="Sensor-like_sf"/>
</dbReference>
<comment type="function">
    <text evidence="17">Member of the two-component regulatory system BvgS/BvgA. Phosphorylates BvgA via a four-step phosphorelay in response to environmental signals.</text>
</comment>
<dbReference type="PANTHER" id="PTHR45339">
    <property type="entry name" value="HYBRID SIGNAL TRANSDUCTION HISTIDINE KINASE J"/>
    <property type="match status" value="1"/>
</dbReference>
<feature type="domain" description="PAS" evidence="24">
    <location>
        <begin position="349"/>
        <end position="394"/>
    </location>
</feature>
<feature type="domain" description="Histidine kinase" evidence="22">
    <location>
        <begin position="880"/>
        <end position="1101"/>
    </location>
</feature>
<keyword evidence="4" id="KW-1003">Cell membrane</keyword>
<keyword evidence="14" id="KW-0843">Virulence</keyword>
<dbReference type="Gene3D" id="3.30.450.20">
    <property type="entry name" value="PAS domain"/>
    <property type="match status" value="6"/>
</dbReference>
<dbReference type="GO" id="GO:0000155">
    <property type="term" value="F:phosphorelay sensor kinase activity"/>
    <property type="evidence" value="ECO:0007669"/>
    <property type="project" value="InterPro"/>
</dbReference>
<dbReference type="SMART" id="SM00086">
    <property type="entry name" value="PAC"/>
    <property type="match status" value="3"/>
</dbReference>
<keyword evidence="7 21" id="KW-0812">Transmembrane</keyword>
<keyword evidence="8" id="KW-0732">Signal</keyword>
<dbReference type="SMART" id="SM00388">
    <property type="entry name" value="HisKA"/>
    <property type="match status" value="1"/>
</dbReference>
<dbReference type="Pfam" id="PF08448">
    <property type="entry name" value="PAS_4"/>
    <property type="match status" value="2"/>
</dbReference>
<evidence type="ECO:0000313" key="28">
    <source>
        <dbReference type="Proteomes" id="UP000198781"/>
    </source>
</evidence>
<feature type="domain" description="HPt" evidence="26">
    <location>
        <begin position="1456"/>
        <end position="1550"/>
    </location>
</feature>
<feature type="modified residue" description="Phosphohistidine" evidence="19">
    <location>
        <position position="1495"/>
    </location>
</feature>
<dbReference type="InterPro" id="IPR036641">
    <property type="entry name" value="HPT_dom_sf"/>
</dbReference>
<dbReference type="InterPro" id="IPR000700">
    <property type="entry name" value="PAS-assoc_C"/>
</dbReference>
<dbReference type="Gene3D" id="1.10.287.130">
    <property type="match status" value="1"/>
</dbReference>
<dbReference type="Gene3D" id="1.20.120.160">
    <property type="entry name" value="HPT domain"/>
    <property type="match status" value="1"/>
</dbReference>
<dbReference type="SMART" id="SM00073">
    <property type="entry name" value="HPT"/>
    <property type="match status" value="1"/>
</dbReference>
<evidence type="ECO:0000313" key="27">
    <source>
        <dbReference type="EMBL" id="SDE68424.1"/>
    </source>
</evidence>
<evidence type="ECO:0000256" key="15">
    <source>
        <dbReference type="ARBA" id="ARBA00023136"/>
    </source>
</evidence>
<evidence type="ECO:0000259" key="26">
    <source>
        <dbReference type="PROSITE" id="PS50894"/>
    </source>
</evidence>
<dbReference type="InterPro" id="IPR001610">
    <property type="entry name" value="PAC"/>
</dbReference>
<evidence type="ECO:0000256" key="3">
    <source>
        <dbReference type="ARBA" id="ARBA00012438"/>
    </source>
</evidence>
<dbReference type="Pfam" id="PF02518">
    <property type="entry name" value="HATPase_c"/>
    <property type="match status" value="1"/>
</dbReference>
<comment type="catalytic activity">
    <reaction evidence="1">
        <text>ATP + protein L-histidine = ADP + protein N-phospho-L-histidine.</text>
        <dbReference type="EC" id="2.7.13.3"/>
    </reaction>
</comment>
<dbReference type="SUPFAM" id="SSF55785">
    <property type="entry name" value="PYP-like sensor domain (PAS domain)"/>
    <property type="match status" value="4"/>
</dbReference>
<evidence type="ECO:0000259" key="22">
    <source>
        <dbReference type="PROSITE" id="PS50109"/>
    </source>
</evidence>
<dbReference type="Proteomes" id="UP000198781">
    <property type="component" value="Unassembled WGS sequence"/>
</dbReference>
<dbReference type="NCBIfam" id="TIGR00229">
    <property type="entry name" value="sensory_box"/>
    <property type="match status" value="4"/>
</dbReference>
<dbReference type="SMART" id="SM00091">
    <property type="entry name" value="PAS"/>
    <property type="match status" value="4"/>
</dbReference>
<dbReference type="InterPro" id="IPR003594">
    <property type="entry name" value="HATPase_dom"/>
</dbReference>
<dbReference type="GO" id="GO:0005886">
    <property type="term" value="C:plasma membrane"/>
    <property type="evidence" value="ECO:0007669"/>
    <property type="project" value="UniProtKB-SubCell"/>
</dbReference>
<evidence type="ECO:0000256" key="2">
    <source>
        <dbReference type="ARBA" id="ARBA00004651"/>
    </source>
</evidence>
<sequence length="1648" mass="179301">MAVTPRHGGVGALHDHAIGDRRWRRGAVLVIALALLGAWLVVETVAHLRASGRAEERVRQLSHTADSLLNQSMGSPILGAVTLLGLSEPALKEVATGELEPDAPQALARLAVVRGRFLMSGVYVLSRDGTVVAHETPGVPSTGINLAYRPYFQQAVRGGVNVYPALGSNTQERGLYYAAPLYEGDSPASAIIGVVMVKVSFDAFDAQMARSGYPMLLVSPKGVVFSSTRAEWRYSMAPPLTQARIDAVREQRQFGKLFDNGVASALPFPLDAREVSVNGTTYALDKHSLDWKDPDGLWQLVMLDDVSALLPPSRRWLIGGGTFALLLLMGGMMLEMLRNRARMAAAIERFQVLGAALQTSPVAVVITDAEGRIDWVNNEYERNTGRTLQEVRGKKPSIIASGQTPPATYQQMWARLLAGQSWRGEFINQRVDGTLFHEEATLSPVFDQRGHRIAIVGLHEDVTDRITAHHELQRRERLLNDLLAQQTAIFDNAPPILLVCDGAFRQFNPAFAELMGGAGADLLGHPLSRMFGGPQGHAAFLDRTGERLDAGHAVREVCTLHRLDGSTFEARVSGRSLQMDGFSDSCLWVIEDVSEARAAEEAMREINDRLALAQEAGKVGVFDLDLARDHLVWSDKLESLYGAPPQPQGRSLQDWLDRLHPEDRARAQARMDAALAGSDAHLQDSWRVVRHDGEVRWFLCAARILRDDEGRARRLIGVQVDVNDQKLLEAQVAEQLVFQQALIDAIPVPLFYKDADGRYVGFNRAYERAFGVRRDDLIGRTVLDLHYLSEAERSAFDSDTQLAVGGAQSLHKEVDLPYADGEIHHTLFWLHGFQRPDGTPGGAIGTFVDITDRQRAERELRRAKEMAEETTALKSNFLANMSHEIRTPMNAIIGMSHLALKSGLTPRQSDYVGKIQQAGQHLLGVINDILDFSKIEAGKLIVEKQPFVLDRMLEGVADVVGYKAGVKGLELVLDAAADVPTHLVGDALRLGQILINFANNAIKFTERGEIHILVRVLERAGQRVLLRFEVRDTGIGMAREQMGRLFQSFQQADASTTRRYGGTGLGLAICKNLAELMGGEVGAESDLGKGSAFWVTLPLECGESVPAMPPPPSVRGSRVLVVDDNHTAATVLSDMLQAMGFETTEVQSGLQALAALRQGIDEQHPYGLLLIDWHMPGMDGIELARRIREIGMARVPQMLMVTAYGREEVMVAAREQGIETVLVKPVSASLLYDTLMQPLEHGWMPTHAHLAQPGSDQPPLSVRGASVLLVEDNELNQLVALELLRDAGFVVDVAAHGQAALECIERQDYDAVLMDMQMPVMDGETATRQLRADPRHSHLPVIAMTANAMEPDRQRCFAAGMNDHVPKPIEPAVLWRALARWIRPRPGLGVRLDGAAAAAVAEGSGGQRPIAPTPAFVLAGKGAEAGQGPGSASAAPLPYGVPGLDTALGLQRALGRPALYADMLRRFADGQRHVARDVSGAVRAQDWELAERLAHTLRSVAANIGAQPLSDEAQALEQALRSGQRTAALQRLCDGVDRRMAELLSGLDAWTAAGPEPVAATAPPDAPHAPQDLQPVLQRLQMLLQADDPAAVDHLQQNRPLLERALGAAFAALESDTRSFEFERALETLHAAAGPALDRPAPLPGGPA</sequence>
<dbReference type="CDD" id="cd00130">
    <property type="entry name" value="PAS"/>
    <property type="match status" value="4"/>
</dbReference>
<dbReference type="CDD" id="cd17546">
    <property type="entry name" value="REC_hyHK_CKI1_RcsC-like"/>
    <property type="match status" value="2"/>
</dbReference>
<evidence type="ECO:0000256" key="20">
    <source>
        <dbReference type="PROSITE-ProRule" id="PRU00169"/>
    </source>
</evidence>
<evidence type="ECO:0000256" key="17">
    <source>
        <dbReference type="ARBA" id="ARBA00058004"/>
    </source>
</evidence>
<keyword evidence="6" id="KW-0808">Transferase</keyword>
<accession>A0A1G7EXN6</accession>
<organism evidence="27 28">
    <name type="scientific">Paracidovorax valerianellae</name>
    <dbReference type="NCBI Taxonomy" id="187868"/>
    <lineage>
        <taxon>Bacteria</taxon>
        <taxon>Pseudomonadati</taxon>
        <taxon>Pseudomonadota</taxon>
        <taxon>Betaproteobacteria</taxon>
        <taxon>Burkholderiales</taxon>
        <taxon>Comamonadaceae</taxon>
        <taxon>Paracidovorax</taxon>
    </lineage>
</organism>
<dbReference type="InterPro" id="IPR036097">
    <property type="entry name" value="HisK_dim/P_sf"/>
</dbReference>
<dbReference type="InterPro" id="IPR013767">
    <property type="entry name" value="PAS_fold"/>
</dbReference>
<evidence type="ECO:0000256" key="13">
    <source>
        <dbReference type="ARBA" id="ARBA00023012"/>
    </source>
</evidence>
<evidence type="ECO:0000256" key="21">
    <source>
        <dbReference type="SAM" id="Phobius"/>
    </source>
</evidence>
<keyword evidence="28" id="KW-1185">Reference proteome</keyword>
<dbReference type="SUPFAM" id="SSF47226">
    <property type="entry name" value="Histidine-containing phosphotransfer domain, HPT domain"/>
    <property type="match status" value="1"/>
</dbReference>
<keyword evidence="5 20" id="KW-0597">Phosphoprotein</keyword>
<comment type="subcellular location">
    <subcellularLocation>
        <location evidence="2">Cell membrane</location>
        <topology evidence="2">Multi-pass membrane protein</topology>
    </subcellularLocation>
</comment>
<dbReference type="InterPro" id="IPR013656">
    <property type="entry name" value="PAS_4"/>
</dbReference>
<feature type="domain" description="Response regulatory" evidence="23">
    <location>
        <begin position="1266"/>
        <end position="1382"/>
    </location>
</feature>
<protein>
    <recommendedName>
        <fullName evidence="18">Virulence sensor protein BvgS</fullName>
        <ecNumber evidence="3">2.7.13.3</ecNumber>
    </recommendedName>
</protein>
<keyword evidence="13" id="KW-0902">Two-component regulatory system</keyword>
<name>A0A1G7EXN6_9BURK</name>
<dbReference type="Pfam" id="PF08447">
    <property type="entry name" value="PAS_3"/>
    <property type="match status" value="1"/>
</dbReference>
<feature type="domain" description="PAC" evidence="25">
    <location>
        <begin position="682"/>
        <end position="734"/>
    </location>
</feature>
<dbReference type="EMBL" id="FMZC01000025">
    <property type="protein sequence ID" value="SDE68424.1"/>
    <property type="molecule type" value="Genomic_DNA"/>
</dbReference>
<keyword evidence="12 21" id="KW-1133">Transmembrane helix</keyword>
<dbReference type="PANTHER" id="PTHR45339:SF1">
    <property type="entry name" value="HYBRID SIGNAL TRANSDUCTION HISTIDINE KINASE J"/>
    <property type="match status" value="1"/>
</dbReference>
<dbReference type="FunFam" id="1.10.287.130:FF:000038">
    <property type="entry name" value="Sensory transduction histidine kinase"/>
    <property type="match status" value="1"/>
</dbReference>
<evidence type="ECO:0000256" key="14">
    <source>
        <dbReference type="ARBA" id="ARBA00023026"/>
    </source>
</evidence>
<evidence type="ECO:0000256" key="19">
    <source>
        <dbReference type="PROSITE-ProRule" id="PRU00110"/>
    </source>
</evidence>
<proteinExistence type="predicted"/>
<evidence type="ECO:0000256" key="5">
    <source>
        <dbReference type="ARBA" id="ARBA00022553"/>
    </source>
</evidence>
<dbReference type="PROSITE" id="PS50113">
    <property type="entry name" value="PAC"/>
    <property type="match status" value="3"/>
</dbReference>
<dbReference type="EC" id="2.7.13.3" evidence="3"/>
<evidence type="ECO:0000256" key="16">
    <source>
        <dbReference type="ARBA" id="ARBA00023306"/>
    </source>
</evidence>
<dbReference type="Gene3D" id="3.30.565.10">
    <property type="entry name" value="Histidine kinase-like ATPase, C-terminal domain"/>
    <property type="match status" value="1"/>
</dbReference>
<dbReference type="SUPFAM" id="SSF103190">
    <property type="entry name" value="Sensory domain-like"/>
    <property type="match status" value="1"/>
</dbReference>
<dbReference type="PROSITE" id="PS50110">
    <property type="entry name" value="RESPONSE_REGULATORY"/>
    <property type="match status" value="2"/>
</dbReference>
<dbReference type="Gene3D" id="2.10.70.100">
    <property type="match status" value="1"/>
</dbReference>
<dbReference type="CDD" id="cd00082">
    <property type="entry name" value="HisKA"/>
    <property type="match status" value="1"/>
</dbReference>
<evidence type="ECO:0000256" key="9">
    <source>
        <dbReference type="ARBA" id="ARBA00022741"/>
    </source>
</evidence>
<dbReference type="InterPro" id="IPR035965">
    <property type="entry name" value="PAS-like_dom_sf"/>
</dbReference>
<evidence type="ECO:0000259" key="24">
    <source>
        <dbReference type="PROSITE" id="PS50112"/>
    </source>
</evidence>
<dbReference type="PRINTS" id="PR00344">
    <property type="entry name" value="BCTRLSENSOR"/>
</dbReference>
<dbReference type="SMART" id="SM00387">
    <property type="entry name" value="HATPase_c"/>
    <property type="match status" value="1"/>
</dbReference>
<dbReference type="SUPFAM" id="SSF47384">
    <property type="entry name" value="Homodimeric domain of signal transducing histidine kinase"/>
    <property type="match status" value="1"/>
</dbReference>
<dbReference type="InterPro" id="IPR008207">
    <property type="entry name" value="Sig_transdc_His_kin_Hpt_dom"/>
</dbReference>
<evidence type="ECO:0000256" key="18">
    <source>
        <dbReference type="ARBA" id="ARBA00070152"/>
    </source>
</evidence>
<dbReference type="SUPFAM" id="SSF52172">
    <property type="entry name" value="CheY-like"/>
    <property type="match status" value="2"/>
</dbReference>
<dbReference type="CDD" id="cd16922">
    <property type="entry name" value="HATPase_EvgS-ArcB-TorS-like"/>
    <property type="match status" value="1"/>
</dbReference>
<evidence type="ECO:0000259" key="25">
    <source>
        <dbReference type="PROSITE" id="PS50113"/>
    </source>
</evidence>
<feature type="domain" description="Response regulatory" evidence="23">
    <location>
        <begin position="1118"/>
        <end position="1239"/>
    </location>
</feature>
<dbReference type="InterPro" id="IPR005467">
    <property type="entry name" value="His_kinase_dom"/>
</dbReference>
<dbReference type="InterPro" id="IPR001789">
    <property type="entry name" value="Sig_transdc_resp-reg_receiver"/>
</dbReference>
<dbReference type="Pfam" id="PF00512">
    <property type="entry name" value="HisKA"/>
    <property type="match status" value="1"/>
</dbReference>
<evidence type="ECO:0000256" key="11">
    <source>
        <dbReference type="ARBA" id="ARBA00022840"/>
    </source>
</evidence>
<evidence type="ECO:0000256" key="1">
    <source>
        <dbReference type="ARBA" id="ARBA00000085"/>
    </source>
</evidence>
<gene>
    <name evidence="27" type="ORF">SAMN05192589_12522</name>
</gene>
<feature type="domain" description="PAC" evidence="25">
    <location>
        <begin position="810"/>
        <end position="862"/>
    </location>
</feature>
<dbReference type="Pfam" id="PF00989">
    <property type="entry name" value="PAS"/>
    <property type="match status" value="1"/>
</dbReference>
<dbReference type="InterPro" id="IPR011006">
    <property type="entry name" value="CheY-like_superfamily"/>
</dbReference>
<dbReference type="GO" id="GO:0006355">
    <property type="term" value="P:regulation of DNA-templated transcription"/>
    <property type="evidence" value="ECO:0007669"/>
    <property type="project" value="InterPro"/>
</dbReference>
<feature type="modified residue" description="4-aspartylphosphate" evidence="20">
    <location>
        <position position="1172"/>
    </location>
</feature>
<evidence type="ECO:0000256" key="10">
    <source>
        <dbReference type="ARBA" id="ARBA00022777"/>
    </source>
</evidence>
<dbReference type="InterPro" id="IPR013655">
    <property type="entry name" value="PAS_fold_3"/>
</dbReference>